<dbReference type="Pfam" id="PF00373">
    <property type="entry name" value="FERM_M"/>
    <property type="match status" value="1"/>
</dbReference>
<dbReference type="GO" id="GO:0098592">
    <property type="term" value="C:cytoplasmic side of apical plasma membrane"/>
    <property type="evidence" value="ECO:0007669"/>
    <property type="project" value="TreeGrafter"/>
</dbReference>
<feature type="compositionally biased region" description="Basic and acidic residues" evidence="1">
    <location>
        <begin position="451"/>
        <end position="460"/>
    </location>
</feature>
<dbReference type="InterPro" id="IPR047145">
    <property type="entry name" value="FRMD6-like"/>
</dbReference>
<dbReference type="SUPFAM" id="SSF54236">
    <property type="entry name" value="Ubiquitin-like"/>
    <property type="match status" value="1"/>
</dbReference>
<dbReference type="GO" id="GO:0035332">
    <property type="term" value="P:positive regulation of hippo signaling"/>
    <property type="evidence" value="ECO:0007669"/>
    <property type="project" value="TreeGrafter"/>
</dbReference>
<dbReference type="InterPro" id="IPR019749">
    <property type="entry name" value="Band_41_domain"/>
</dbReference>
<dbReference type="SMART" id="SM00295">
    <property type="entry name" value="B41"/>
    <property type="match status" value="1"/>
</dbReference>
<dbReference type="SUPFAM" id="SSF50729">
    <property type="entry name" value="PH domain-like"/>
    <property type="match status" value="1"/>
</dbReference>
<dbReference type="InterPro" id="IPR035963">
    <property type="entry name" value="FERM_2"/>
</dbReference>
<reference evidence="3" key="1">
    <citation type="submission" date="2016-01" db="EMBL/GenBank/DDBJ databases">
        <title>Reference transcriptome for the parasite Schistocephalus solidus: insights into the molecular evolution of parasitism.</title>
        <authorList>
            <person name="Hebert F.O."/>
            <person name="Grambauer S."/>
            <person name="Barber I."/>
            <person name="Landry C.R."/>
            <person name="Aubin-Horth N."/>
        </authorList>
    </citation>
    <scope>NUCLEOTIDE SEQUENCE</scope>
</reference>
<dbReference type="AlphaFoldDB" id="A0A0X3NKN9"/>
<accession>A0A0X3NKN9</accession>
<dbReference type="EMBL" id="GEEE01023172">
    <property type="protein sequence ID" value="JAP40053.1"/>
    <property type="molecule type" value="Transcribed_RNA"/>
</dbReference>
<dbReference type="InterPro" id="IPR029071">
    <property type="entry name" value="Ubiquitin-like_domsf"/>
</dbReference>
<feature type="region of interest" description="Disordered" evidence="1">
    <location>
        <begin position="422"/>
        <end position="460"/>
    </location>
</feature>
<dbReference type="InterPro" id="IPR000299">
    <property type="entry name" value="FERM_domain"/>
</dbReference>
<dbReference type="InterPro" id="IPR014352">
    <property type="entry name" value="FERM/acyl-CoA-bd_prot_sf"/>
</dbReference>
<dbReference type="InterPro" id="IPR011993">
    <property type="entry name" value="PH-like_dom_sf"/>
</dbReference>
<dbReference type="Gene3D" id="2.30.29.30">
    <property type="entry name" value="Pleckstrin-homology domain (PH domain)/Phosphotyrosine-binding domain (PTB)"/>
    <property type="match status" value="1"/>
</dbReference>
<evidence type="ECO:0000313" key="3">
    <source>
        <dbReference type="EMBL" id="JAP40053.1"/>
    </source>
</evidence>
<dbReference type="PANTHER" id="PTHR13429">
    <property type="entry name" value="FERM DOMAIN (PROTEIN4.1-EZRIN-RADIXIN-MOESIN) FAMILY"/>
    <property type="match status" value="1"/>
</dbReference>
<name>A0A0X3NKN9_SCHSO</name>
<dbReference type="PANTHER" id="PTHR13429:SF5">
    <property type="entry name" value="PROTEIN EXPANDED"/>
    <property type="match status" value="1"/>
</dbReference>
<evidence type="ECO:0000259" key="2">
    <source>
        <dbReference type="PROSITE" id="PS50057"/>
    </source>
</evidence>
<dbReference type="SUPFAM" id="SSF47031">
    <property type="entry name" value="Second domain of FERM"/>
    <property type="match status" value="1"/>
</dbReference>
<protein>
    <submittedName>
        <fullName evidence="3">FERM domain-containing protein 1</fullName>
    </submittedName>
</protein>
<dbReference type="CDD" id="cd14473">
    <property type="entry name" value="FERM_B-lobe"/>
    <property type="match status" value="1"/>
</dbReference>
<dbReference type="Pfam" id="PF09379">
    <property type="entry name" value="FERM_N"/>
    <property type="match status" value="1"/>
</dbReference>
<dbReference type="PROSITE" id="PS50057">
    <property type="entry name" value="FERM_3"/>
    <property type="match status" value="1"/>
</dbReference>
<dbReference type="InterPro" id="IPR018979">
    <property type="entry name" value="FERM_N"/>
</dbReference>
<dbReference type="InterPro" id="IPR019748">
    <property type="entry name" value="FERM_central"/>
</dbReference>
<dbReference type="Pfam" id="PF09380">
    <property type="entry name" value="FERM_C"/>
    <property type="match status" value="1"/>
</dbReference>
<proteinExistence type="predicted"/>
<dbReference type="InterPro" id="IPR018980">
    <property type="entry name" value="FERM_PH-like_C"/>
</dbReference>
<dbReference type="Gene3D" id="1.20.80.10">
    <property type="match status" value="1"/>
</dbReference>
<organism evidence="3">
    <name type="scientific">Schistocephalus solidus</name>
    <name type="common">Tapeworm</name>
    <dbReference type="NCBI Taxonomy" id="70667"/>
    <lineage>
        <taxon>Eukaryota</taxon>
        <taxon>Metazoa</taxon>
        <taxon>Spiralia</taxon>
        <taxon>Lophotrochozoa</taxon>
        <taxon>Platyhelminthes</taxon>
        <taxon>Cestoda</taxon>
        <taxon>Eucestoda</taxon>
        <taxon>Diphyllobothriidea</taxon>
        <taxon>Diphyllobothriidae</taxon>
        <taxon>Schistocephalus</taxon>
    </lineage>
</organism>
<feature type="domain" description="FERM" evidence="2">
    <location>
        <begin position="15"/>
        <end position="381"/>
    </location>
</feature>
<gene>
    <name evidence="3" type="primary">FRMD1</name>
    <name evidence="3" type="ORF">TR165032</name>
</gene>
<evidence type="ECO:0000256" key="1">
    <source>
        <dbReference type="SAM" id="MobiDB-lite"/>
    </source>
</evidence>
<dbReference type="Gene3D" id="3.10.20.90">
    <property type="entry name" value="Phosphatidylinositol 3-kinase Catalytic Subunit, Chain A, domain 1"/>
    <property type="match status" value="1"/>
</dbReference>
<sequence length="460" mass="52541">MTQRTESRNFVRSKFPIVVHLLNSEILNLTAEKSSTVAEVFSDVCNYLGLYDTDIFGLAQKTENGMLFLNPVSRISSTSARERTTSLVRKLSLLRSSRKLQSFATINGHSLPVSDDCPVFYFRVRFYIPNHCLHGRKVRHLYYQQIKHNVLHYGLLCSDDVYFQLAAYALQAALDAEVLEALHGGLPLEEGVVNLSHFFPLWLIDAYGADYLIRSIPTLIRKLVNIPRDALEFRYIRLASEASSNFNLHLYQVSPLYPTPVDHVRSESQRPVLRRSFSRCSHSNISSGCGSFWLGISPYGLEFHEEYKNQRLANINRIHWDQVLKLSYKNNCLLVQTGEVARNQGQAVVRGKLTFYTPSLLVAERLFMLGSQMHSYQTTARLCSLQSAQQLEQDERRQYNETYIYSDGEVVTSTRIHGVPDAENGQKLLSDDYESPNFPEISPSLFPSSQKYEERTSKAI</sequence>